<evidence type="ECO:0000259" key="1">
    <source>
        <dbReference type="Pfam" id="PF09861"/>
    </source>
</evidence>
<accession>F4A1I2</accession>
<dbReference type="Proteomes" id="UP000008457">
    <property type="component" value="Chromosome"/>
</dbReference>
<evidence type="ECO:0000313" key="3">
    <source>
        <dbReference type="EMBL" id="AEE96016.1"/>
    </source>
</evidence>
<feature type="domain" description="LarA-like N-terminal" evidence="1">
    <location>
        <begin position="7"/>
        <end position="209"/>
    </location>
</feature>
<reference evidence="4" key="1">
    <citation type="submission" date="2010-11" db="EMBL/GenBank/DDBJ databases">
        <title>The complete genome of Mahella australiensis DSM 15567.</title>
        <authorList>
            <consortium name="US DOE Joint Genome Institute (JGI-PGF)"/>
            <person name="Lucas S."/>
            <person name="Copeland A."/>
            <person name="Lapidus A."/>
            <person name="Bruce D."/>
            <person name="Goodwin L."/>
            <person name="Pitluck S."/>
            <person name="Kyrpides N."/>
            <person name="Mavromatis K."/>
            <person name="Pagani I."/>
            <person name="Ivanova N."/>
            <person name="Teshima H."/>
            <person name="Brettin T."/>
            <person name="Detter J.C."/>
            <person name="Han C."/>
            <person name="Tapia R."/>
            <person name="Land M."/>
            <person name="Hauser L."/>
            <person name="Markowitz V."/>
            <person name="Cheng J.-F."/>
            <person name="Hugenholtz P."/>
            <person name="Woyke T."/>
            <person name="Wu D."/>
            <person name="Spring S."/>
            <person name="Pukall R."/>
            <person name="Steenblock K."/>
            <person name="Schneider S."/>
            <person name="Klenk H.-P."/>
            <person name="Eisen J.A."/>
        </authorList>
    </citation>
    <scope>NUCLEOTIDE SEQUENCE [LARGE SCALE GENOMIC DNA]</scope>
    <source>
        <strain evidence="4">DSM 15567 / CIP 107919 / 50-1 BON</strain>
    </source>
</reference>
<dbReference type="InterPro" id="IPR018657">
    <property type="entry name" value="LarA-like_N"/>
</dbReference>
<dbReference type="NCBIfam" id="NF033504">
    <property type="entry name" value="Ni_dep_LarA"/>
    <property type="match status" value="1"/>
</dbReference>
<reference evidence="3 4" key="2">
    <citation type="journal article" date="2011" name="Stand. Genomic Sci.">
        <title>Complete genome sequence of Mahella australiensis type strain (50-1 BON).</title>
        <authorList>
            <person name="Sikorski J."/>
            <person name="Teshima H."/>
            <person name="Nolan M."/>
            <person name="Lucas S."/>
            <person name="Hammon N."/>
            <person name="Deshpande S."/>
            <person name="Cheng J.F."/>
            <person name="Pitluck S."/>
            <person name="Liolios K."/>
            <person name="Pagani I."/>
            <person name="Ivanova N."/>
            <person name="Huntemann M."/>
            <person name="Mavromatis K."/>
            <person name="Ovchinikova G."/>
            <person name="Pati A."/>
            <person name="Tapia R."/>
            <person name="Han C."/>
            <person name="Goodwin L."/>
            <person name="Chen A."/>
            <person name="Palaniappan K."/>
            <person name="Land M."/>
            <person name="Hauser L."/>
            <person name="Ngatchou-Djao O.D."/>
            <person name="Rohde M."/>
            <person name="Pukall R."/>
            <person name="Spring S."/>
            <person name="Abt B."/>
            <person name="Goker M."/>
            <person name="Detter J.C."/>
            <person name="Woyke T."/>
            <person name="Bristow J."/>
            <person name="Markowitz V."/>
            <person name="Hugenholtz P."/>
            <person name="Eisen J.A."/>
            <person name="Kyrpides N.C."/>
            <person name="Klenk H.P."/>
            <person name="Lapidus A."/>
        </authorList>
    </citation>
    <scope>NUCLEOTIDE SEQUENCE [LARGE SCALE GENOMIC DNA]</scope>
    <source>
        <strain evidence="4">DSM 15567 / CIP 107919 / 50-1 BON</strain>
    </source>
</reference>
<dbReference type="eggNOG" id="COG3875">
    <property type="taxonomic scope" value="Bacteria"/>
</dbReference>
<dbReference type="PANTHER" id="PTHR33171:SF17">
    <property type="entry name" value="LARA-LIKE N-TERMINAL DOMAIN-CONTAINING PROTEIN"/>
    <property type="match status" value="1"/>
</dbReference>
<proteinExistence type="predicted"/>
<dbReference type="OrthoDB" id="9770545at2"/>
<evidence type="ECO:0000313" key="4">
    <source>
        <dbReference type="Proteomes" id="UP000008457"/>
    </source>
</evidence>
<evidence type="ECO:0000259" key="2">
    <source>
        <dbReference type="Pfam" id="PF21113"/>
    </source>
</evidence>
<dbReference type="Gene3D" id="3.90.226.30">
    <property type="match status" value="1"/>
</dbReference>
<dbReference type="Gene3D" id="3.40.50.11440">
    <property type="match status" value="1"/>
</dbReference>
<dbReference type="InterPro" id="IPR048068">
    <property type="entry name" value="LarA-like"/>
</dbReference>
<dbReference type="GO" id="GO:0050043">
    <property type="term" value="F:lactate racemase activity"/>
    <property type="evidence" value="ECO:0007669"/>
    <property type="project" value="InterPro"/>
</dbReference>
<dbReference type="InterPro" id="IPR048520">
    <property type="entry name" value="LarA_C"/>
</dbReference>
<organism evidence="3 4">
    <name type="scientific">Mahella australiensis (strain DSM 15567 / CIP 107919 / 50-1 BON)</name>
    <dbReference type="NCBI Taxonomy" id="697281"/>
    <lineage>
        <taxon>Bacteria</taxon>
        <taxon>Bacillati</taxon>
        <taxon>Bacillota</taxon>
        <taxon>Clostridia</taxon>
        <taxon>Thermoanaerobacterales</taxon>
        <taxon>Thermoanaerobacterales Family IV. Incertae Sedis</taxon>
        <taxon>Mahella</taxon>
    </lineage>
</organism>
<dbReference type="HOGENOM" id="CLU_050189_0_0_9"/>
<feature type="domain" description="Lactate racemase C-terminal" evidence="2">
    <location>
        <begin position="279"/>
        <end position="424"/>
    </location>
</feature>
<dbReference type="EMBL" id="CP002360">
    <property type="protein sequence ID" value="AEE96016.1"/>
    <property type="molecule type" value="Genomic_DNA"/>
</dbReference>
<protein>
    <submittedName>
        <fullName evidence="3">Uncharacterized protein</fullName>
    </submittedName>
</protein>
<dbReference type="InterPro" id="IPR043166">
    <property type="entry name" value="LarA-like_C"/>
</dbReference>
<name>F4A1I2_MAHA5</name>
<dbReference type="Pfam" id="PF09861">
    <property type="entry name" value="Lar_N"/>
    <property type="match status" value="1"/>
</dbReference>
<dbReference type="InterPro" id="IPR047926">
    <property type="entry name" value="Ni_dep_LarA"/>
</dbReference>
<dbReference type="KEGG" id="mas:Mahau_0818"/>
<keyword evidence="4" id="KW-1185">Reference proteome</keyword>
<dbReference type="AlphaFoldDB" id="F4A1I2"/>
<dbReference type="STRING" id="697281.Mahau_0818"/>
<sequence>MKTRFLYGKTGINVDIPDKNLAGIVRKHTMPIIDNADKAIEEAIFNPIASLPLYELAKGKRTACIVVSDITRPVPNKLLLPPILRCLEAAGISKDDITILIATGIHRPNLDDEMIELLGQDIVDNYRVINHYSQKMDDMAYLGRTSINNIPIYVNKYYVQSDLKIITGLIEPHFMAGYSGGRKSICPGISSIETVKYMHMPGILEHPKAGNCIVEGNPFHIEATEIAKKAGVDFVANVVIDENRRISGIFCGELEAAHAAGVSFADKYSRVVLNNVSRPVDIVVTSTAGYPLDKTYYQTVKGFIGALNVIKDGGTIVMLSECSEGLGSASFVDVLKQLKAIGNYDAFIGRISHIENFTVDQWEVEELVKALKKVNIMLYSSDFDNFDLTFASRVASPEEGIARALEVHGQDSTILAIPEGPYVIPYLSGNAL</sequence>
<dbReference type="RefSeq" id="WP_013780446.1">
    <property type="nucleotide sequence ID" value="NC_015520.1"/>
</dbReference>
<gene>
    <name evidence="3" type="ordered locus">Mahau_0818</name>
</gene>
<dbReference type="PANTHER" id="PTHR33171">
    <property type="entry name" value="LAR_N DOMAIN-CONTAINING PROTEIN"/>
    <property type="match status" value="1"/>
</dbReference>
<dbReference type="Pfam" id="PF21113">
    <property type="entry name" value="LarA_C"/>
    <property type="match status" value="1"/>
</dbReference>